<dbReference type="GO" id="GO:0032259">
    <property type="term" value="P:methylation"/>
    <property type="evidence" value="ECO:0007669"/>
    <property type="project" value="UniProtKB-KW"/>
</dbReference>
<keyword evidence="13" id="KW-0808">Transferase</keyword>
<comment type="cofactor">
    <cofactor evidence="1">
        <name>Fe(2+)</name>
        <dbReference type="ChEBI" id="CHEBI:29033"/>
    </cofactor>
</comment>
<dbReference type="GO" id="GO:0046872">
    <property type="term" value="F:metal ion binding"/>
    <property type="evidence" value="ECO:0007669"/>
    <property type="project" value="UniProtKB-KW"/>
</dbReference>
<feature type="non-terminal residue" evidence="13">
    <location>
        <position position="764"/>
    </location>
</feature>
<evidence type="ECO:0000256" key="10">
    <source>
        <dbReference type="ARBA" id="ARBA00023242"/>
    </source>
</evidence>
<keyword evidence="6" id="KW-0560">Oxidoreductase</keyword>
<keyword evidence="7" id="KW-0408">Iron</keyword>
<comment type="caution">
    <text evidence="13">The sequence shown here is derived from an EMBL/GenBank/DDBJ whole genome shotgun (WGS) entry which is preliminary data.</text>
</comment>
<dbReference type="GO" id="GO:0005634">
    <property type="term" value="C:nucleus"/>
    <property type="evidence" value="ECO:0007669"/>
    <property type="project" value="UniProtKB-SubCell"/>
</dbReference>
<dbReference type="EMBL" id="QMKO01003555">
    <property type="protein sequence ID" value="RTG81164.1"/>
    <property type="molecule type" value="Genomic_DNA"/>
</dbReference>
<dbReference type="GO" id="GO:0005737">
    <property type="term" value="C:cytoplasm"/>
    <property type="evidence" value="ECO:0007669"/>
    <property type="project" value="TreeGrafter"/>
</dbReference>
<evidence type="ECO:0000259" key="12">
    <source>
        <dbReference type="PROSITE" id="PS51184"/>
    </source>
</evidence>
<organism evidence="13 14">
    <name type="scientific">Schistosoma bovis</name>
    <name type="common">Blood fluke</name>
    <dbReference type="NCBI Taxonomy" id="6184"/>
    <lineage>
        <taxon>Eukaryota</taxon>
        <taxon>Metazoa</taxon>
        <taxon>Spiralia</taxon>
        <taxon>Lophotrochozoa</taxon>
        <taxon>Platyhelminthes</taxon>
        <taxon>Trematoda</taxon>
        <taxon>Digenea</taxon>
        <taxon>Strigeidida</taxon>
        <taxon>Schistosomatoidea</taxon>
        <taxon>Schistosomatidae</taxon>
        <taxon>Schistosoma</taxon>
    </lineage>
</organism>
<evidence type="ECO:0000256" key="7">
    <source>
        <dbReference type="ARBA" id="ARBA00023004"/>
    </source>
</evidence>
<keyword evidence="13" id="KW-0489">Methyltransferase</keyword>
<feature type="domain" description="JmjC" evidence="12">
    <location>
        <begin position="126"/>
        <end position="330"/>
    </location>
</feature>
<evidence type="ECO:0000256" key="5">
    <source>
        <dbReference type="ARBA" id="ARBA00022964"/>
    </source>
</evidence>
<gene>
    <name evidence="13" type="ORF">DC041_0008525</name>
</gene>
<accession>A0A430Q0B1</accession>
<dbReference type="GO" id="GO:0106140">
    <property type="term" value="F:P-TEFb complex binding"/>
    <property type="evidence" value="ECO:0007669"/>
    <property type="project" value="TreeGrafter"/>
</dbReference>
<dbReference type="GO" id="GO:0006909">
    <property type="term" value="P:phagocytosis"/>
    <property type="evidence" value="ECO:0007669"/>
    <property type="project" value="TreeGrafter"/>
</dbReference>
<dbReference type="InterPro" id="IPR050910">
    <property type="entry name" value="JMJD6_ArgDemeth/LysHydrox"/>
</dbReference>
<keyword evidence="10" id="KW-0539">Nucleus</keyword>
<keyword evidence="9" id="KW-0804">Transcription</keyword>
<evidence type="ECO:0000256" key="9">
    <source>
        <dbReference type="ARBA" id="ARBA00023163"/>
    </source>
</evidence>
<evidence type="ECO:0000256" key="1">
    <source>
        <dbReference type="ARBA" id="ARBA00001954"/>
    </source>
</evidence>
<keyword evidence="8" id="KW-0805">Transcription regulation</keyword>
<evidence type="ECO:0000256" key="6">
    <source>
        <dbReference type="ARBA" id="ARBA00023002"/>
    </source>
</evidence>
<evidence type="ECO:0000256" key="8">
    <source>
        <dbReference type="ARBA" id="ARBA00023015"/>
    </source>
</evidence>
<dbReference type="SMART" id="SM00558">
    <property type="entry name" value="JmjC"/>
    <property type="match status" value="1"/>
</dbReference>
<dbReference type="SUPFAM" id="SSF51197">
    <property type="entry name" value="Clavaminate synthase-like"/>
    <property type="match status" value="1"/>
</dbReference>
<dbReference type="GO" id="GO:0033749">
    <property type="term" value="F:histone H4R3 demethylase activity"/>
    <property type="evidence" value="ECO:0007669"/>
    <property type="project" value="TreeGrafter"/>
</dbReference>
<dbReference type="CDD" id="cd11304">
    <property type="entry name" value="Cadherin_repeat"/>
    <property type="match status" value="1"/>
</dbReference>
<keyword evidence="14" id="KW-1185">Reference proteome</keyword>
<evidence type="ECO:0000313" key="13">
    <source>
        <dbReference type="EMBL" id="RTG81164.1"/>
    </source>
</evidence>
<dbReference type="PANTHER" id="PTHR12480:SF32">
    <property type="entry name" value="BIFUNCTIONAL ARGININE DEMETHYLASE AND LYSYL-HYDROXYLASE JMJD6"/>
    <property type="match status" value="1"/>
</dbReference>
<reference evidence="13 14" key="1">
    <citation type="journal article" date="2019" name="PLoS Pathog.">
        <title>Genome sequence of the bovine parasite Schistosoma bovis Tanzania.</title>
        <authorList>
            <person name="Oey H."/>
            <person name="Zakrzewski M."/>
            <person name="Gobert G."/>
            <person name="Gravermann K."/>
            <person name="Stoye J."/>
            <person name="Jones M."/>
            <person name="Mcmanus D."/>
            <person name="Krause L."/>
        </authorList>
    </citation>
    <scope>NUCLEOTIDE SEQUENCE [LARGE SCALE GENOMIC DNA]</scope>
    <source>
        <strain evidence="13 14">TAN1997</strain>
    </source>
</reference>
<sequence length="764" mass="85829">MSSKRSKYERRIRSAKLKARSELGDSPHSWYSCKYADNFNLSLSTVHDCCPRIDACKVAYEEFVAEYEHPYQPVVIHNAQTDWKAGENWTLKLLDKKYHNERFKCGEDDKGCPVKLKMKYFIRYMKENEDDSPLYIFDANYGEASATYLFGLLLIAFKAWFVMGPPRSGTGIHIDPLGTSAWNALVRGYKRMIGFTLFPIMSIVEELYERIPVIYKVLISKCVSTIIPFRWCLFPPRTPKELVKPKPSDGGKNRNEAISWFVYVYPRTQASDWPTEYAPLEILQCPGETVFVPGGWWHVVLNLTNTIAVTQNFCRWLAALRINRPDLAKIADNINLSEHFPDVPSSSSSSCSSSSSRSSSYCSTCTSTNQSPEKMRQSNTPEVEVNTMDYANTFSSLITQTSPKTFHFRVCSGDLSTSIRTVLMVTALMERVYVIHVGSGKPVKNETVFTFETKFSNWINGSLIGGLSLSDENSSLASCGSVRFNIVPGSNYLPVAIDGTTGILKVIESDYETMKNNPSITFQVTVRNANTSLNISDDATVNILIDENYSDEETGSEITAVKRGAILPPNTINVTFSRVYIQDNPNYCLFDTWFIDSVIVLPPGNNSLIMKFSGPSLNNVYYGYIQYLFAYYNGSNIANNYPVKFSNLTYLNNNSSPSSFVMTSQILVSSAPADDEKNFSIRMRFKTGLFPERTPPPMGTSLVVTTEALLTPKITVDFSMVVSSNCPTQYDAVNFIKCPQSVNYGGVYDYSVNFFISRPIGDYT</sequence>
<evidence type="ECO:0000256" key="4">
    <source>
        <dbReference type="ARBA" id="ARBA00022853"/>
    </source>
</evidence>
<dbReference type="Proteomes" id="UP000290809">
    <property type="component" value="Unassembled WGS sequence"/>
</dbReference>
<name>A0A430Q0B1_SCHBO</name>
<comment type="subcellular location">
    <subcellularLocation>
        <location evidence="2">Nucleus</location>
    </subcellularLocation>
</comment>
<evidence type="ECO:0000313" key="14">
    <source>
        <dbReference type="Proteomes" id="UP000290809"/>
    </source>
</evidence>
<keyword evidence="4" id="KW-0156">Chromatin regulator</keyword>
<dbReference type="AlphaFoldDB" id="A0A430Q0B1"/>
<dbReference type="PROSITE" id="PS51184">
    <property type="entry name" value="JMJC"/>
    <property type="match status" value="1"/>
</dbReference>
<evidence type="ECO:0000256" key="11">
    <source>
        <dbReference type="ARBA" id="ARBA00038068"/>
    </source>
</evidence>
<keyword evidence="5" id="KW-0223">Dioxygenase</keyword>
<dbReference type="Pfam" id="PF02373">
    <property type="entry name" value="JmjC"/>
    <property type="match status" value="1"/>
</dbReference>
<proteinExistence type="inferred from homology"/>
<dbReference type="Gene3D" id="1.20.1280.270">
    <property type="match status" value="1"/>
</dbReference>
<protein>
    <submittedName>
        <fullName evidence="13">Histone arginine demethylase JMJD6</fullName>
    </submittedName>
</protein>
<evidence type="ECO:0000256" key="2">
    <source>
        <dbReference type="ARBA" id="ARBA00004123"/>
    </source>
</evidence>
<dbReference type="InterPro" id="IPR003347">
    <property type="entry name" value="JmjC_dom"/>
</dbReference>
<keyword evidence="3" id="KW-0479">Metal-binding</keyword>
<dbReference type="PANTHER" id="PTHR12480">
    <property type="entry name" value="ARGININE DEMETHYLASE AND LYSYL-HYDROXYLASE JMJD"/>
    <property type="match status" value="1"/>
</dbReference>
<dbReference type="STRING" id="6184.A0A430Q0B1"/>
<evidence type="ECO:0000256" key="3">
    <source>
        <dbReference type="ARBA" id="ARBA00022723"/>
    </source>
</evidence>
<dbReference type="GO" id="GO:0008168">
    <property type="term" value="F:methyltransferase activity"/>
    <property type="evidence" value="ECO:0007669"/>
    <property type="project" value="UniProtKB-KW"/>
</dbReference>
<dbReference type="Gene3D" id="2.60.120.650">
    <property type="entry name" value="Cupin"/>
    <property type="match status" value="1"/>
</dbReference>
<comment type="similarity">
    <text evidence="11">Belongs to the JMJD6 family.</text>
</comment>